<reference evidence="2 3" key="1">
    <citation type="submission" date="2019-07" db="EMBL/GenBank/DDBJ databases">
        <title>Genomic Encyclopedia of Archaeal and Bacterial Type Strains, Phase II (KMG-II): from individual species to whole genera.</title>
        <authorList>
            <person name="Goeker M."/>
        </authorList>
    </citation>
    <scope>NUCLEOTIDE SEQUENCE [LARGE SCALE GENOMIC DNA]</scope>
    <source>
        <strain evidence="2 3">ATCC BAA-1854</strain>
    </source>
</reference>
<accession>A0A562U9V6</accession>
<keyword evidence="3" id="KW-1185">Reference proteome</keyword>
<feature type="transmembrane region" description="Helical" evidence="1">
    <location>
        <begin position="95"/>
        <end position="112"/>
    </location>
</feature>
<keyword evidence="1" id="KW-1133">Transmembrane helix</keyword>
<name>A0A562U9V6_9SPHI</name>
<dbReference type="RefSeq" id="WP_144910845.1">
    <property type="nucleotide sequence ID" value="NZ_VLLI01000003.1"/>
</dbReference>
<feature type="transmembrane region" description="Helical" evidence="1">
    <location>
        <begin position="61"/>
        <end position="83"/>
    </location>
</feature>
<dbReference type="Pfam" id="PF11667">
    <property type="entry name" value="DUF3267"/>
    <property type="match status" value="1"/>
</dbReference>
<gene>
    <name evidence="2" type="ORF">JN11_01301</name>
</gene>
<evidence type="ECO:0000256" key="1">
    <source>
        <dbReference type="SAM" id="Phobius"/>
    </source>
</evidence>
<dbReference type="OrthoDB" id="258743at2"/>
<evidence type="ECO:0000313" key="3">
    <source>
        <dbReference type="Proteomes" id="UP000317010"/>
    </source>
</evidence>
<feature type="transmembrane region" description="Helical" evidence="1">
    <location>
        <begin position="132"/>
        <end position="152"/>
    </location>
</feature>
<keyword evidence="1" id="KW-0472">Membrane</keyword>
<dbReference type="AlphaFoldDB" id="A0A562U9V6"/>
<keyword evidence="1" id="KW-0812">Transmembrane</keyword>
<dbReference type="EMBL" id="VLLI01000003">
    <property type="protein sequence ID" value="TWJ02329.1"/>
    <property type="molecule type" value="Genomic_DNA"/>
</dbReference>
<feature type="transmembrane region" description="Helical" evidence="1">
    <location>
        <begin position="158"/>
        <end position="176"/>
    </location>
</feature>
<dbReference type="InterPro" id="IPR021683">
    <property type="entry name" value="DUF3267"/>
</dbReference>
<sequence length="177" mass="19364">MFFIPGVLMSILTFPGVIVHELAHQLFCRWFNVPVFKVVYLKTGNPAGYVLHETVSNKWHAMLISVGPFFVNTIIGAFIAFPASIPVFQFDNATPVDYLLIYLGVSIAMHAFPSVGDGKAIWQTIKESDTPLIVKIIGYPIIGLIYLGSLGSFFWLDLAYGIAVAVGVPKLVVGFVA</sequence>
<comment type="caution">
    <text evidence="2">The sequence shown here is derived from an EMBL/GenBank/DDBJ whole genome shotgun (WGS) entry which is preliminary data.</text>
</comment>
<proteinExistence type="predicted"/>
<organism evidence="2 3">
    <name type="scientific">Mucilaginibacter frigoritolerans</name>
    <dbReference type="NCBI Taxonomy" id="652788"/>
    <lineage>
        <taxon>Bacteria</taxon>
        <taxon>Pseudomonadati</taxon>
        <taxon>Bacteroidota</taxon>
        <taxon>Sphingobacteriia</taxon>
        <taxon>Sphingobacteriales</taxon>
        <taxon>Sphingobacteriaceae</taxon>
        <taxon>Mucilaginibacter</taxon>
    </lineage>
</organism>
<evidence type="ECO:0000313" key="2">
    <source>
        <dbReference type="EMBL" id="TWJ02329.1"/>
    </source>
</evidence>
<protein>
    <submittedName>
        <fullName evidence="2">Putative zincin peptidase</fullName>
    </submittedName>
</protein>
<dbReference type="Proteomes" id="UP000317010">
    <property type="component" value="Unassembled WGS sequence"/>
</dbReference>